<proteinExistence type="predicted"/>
<dbReference type="GO" id="GO:0032259">
    <property type="term" value="P:methylation"/>
    <property type="evidence" value="ECO:0007669"/>
    <property type="project" value="UniProtKB-KW"/>
</dbReference>
<gene>
    <name evidence="5" type="ORF">WN51_14545</name>
</gene>
<dbReference type="InterPro" id="IPR052709">
    <property type="entry name" value="Transposase-MT_Hybrid"/>
</dbReference>
<keyword evidence="5" id="KW-0489">Methyltransferase</keyword>
<dbReference type="GO" id="GO:0003676">
    <property type="term" value="F:nucleic acid binding"/>
    <property type="evidence" value="ECO:0007669"/>
    <property type="project" value="InterPro"/>
</dbReference>
<dbReference type="InterPro" id="IPR036397">
    <property type="entry name" value="RNaseH_sf"/>
</dbReference>
<evidence type="ECO:0000256" key="1">
    <source>
        <dbReference type="ARBA" id="ARBA00023157"/>
    </source>
</evidence>
<dbReference type="PANTHER" id="PTHR46060:SF2">
    <property type="entry name" value="HISTONE-LYSINE N-METHYLTRANSFERASE SETMAR"/>
    <property type="match status" value="1"/>
</dbReference>
<dbReference type="SMART" id="SM00136">
    <property type="entry name" value="LamNT"/>
    <property type="match status" value="1"/>
</dbReference>
<keyword evidence="5" id="KW-0808">Transferase</keyword>
<dbReference type="STRING" id="166423.A0A0M9A3D7"/>
<dbReference type="Proteomes" id="UP000053105">
    <property type="component" value="Unassembled WGS sequence"/>
</dbReference>
<feature type="compositionally biased region" description="Polar residues" evidence="3">
    <location>
        <begin position="65"/>
        <end position="82"/>
    </location>
</feature>
<evidence type="ECO:0000259" key="4">
    <source>
        <dbReference type="PROSITE" id="PS51117"/>
    </source>
</evidence>
<dbReference type="PROSITE" id="PS51117">
    <property type="entry name" value="LAMININ_NTER"/>
    <property type="match status" value="1"/>
</dbReference>
<dbReference type="Pfam" id="PF00055">
    <property type="entry name" value="Laminin_N"/>
    <property type="match status" value="1"/>
</dbReference>
<keyword evidence="2" id="KW-0424">Laminin EGF-like domain</keyword>
<keyword evidence="1" id="KW-1015">Disulfide bond</keyword>
<sequence length="512" mass="58003">MHKNPQSNHSKQKEINVKPTPPNIELWRRTNSPEHGLRRKDNSPEHIRGVKPTRLSTFAPRTETGRSPSTIQISPASRSTARGTGRIDASISRKEFWSDLNCENSSSTSQCIEKIGTKSEQYAQNDIATSRKTKNGDADYDYSDLGPETNINAIDDVATLPVKNLSYVFYKDDDKTDACNDENQQLESQSTLYGMNKSLKNSGLFLSTFNVAAKADIFVNATCGEDGPETFCKPSESSRCGVCDARSPDPGKRHNISNILDSSPGKWWQSPTLAKGDHYEYVTIVLDLKQKTGDETWILYQNVHRNRTWSKENRPSTVAKPGLDPKKVLLCICGVVFHHDNARPHVALTVRQKLLQFDWDVLPHPPYSPDLAPSEYYLFLSLKNSLRGKSFKPISEIKTHLHEYRCNSELANRKGVVFQNDNAKPHTSLVTRQKLLELGWDVLSHPPYSPDLAPSEYHLFDNGKIFNDVDDVKSHLIQFFAGKNQKFYEHGIMTLPERWQKVIDKNGQYLIE</sequence>
<organism evidence="5 6">
    <name type="scientific">Melipona quadrifasciata</name>
    <dbReference type="NCBI Taxonomy" id="166423"/>
    <lineage>
        <taxon>Eukaryota</taxon>
        <taxon>Metazoa</taxon>
        <taxon>Ecdysozoa</taxon>
        <taxon>Arthropoda</taxon>
        <taxon>Hexapoda</taxon>
        <taxon>Insecta</taxon>
        <taxon>Pterygota</taxon>
        <taxon>Neoptera</taxon>
        <taxon>Endopterygota</taxon>
        <taxon>Hymenoptera</taxon>
        <taxon>Apocrita</taxon>
        <taxon>Aculeata</taxon>
        <taxon>Apoidea</taxon>
        <taxon>Anthophila</taxon>
        <taxon>Apidae</taxon>
        <taxon>Melipona</taxon>
    </lineage>
</organism>
<evidence type="ECO:0000313" key="5">
    <source>
        <dbReference type="EMBL" id="KOX75123.1"/>
    </source>
</evidence>
<dbReference type="PANTHER" id="PTHR46060">
    <property type="entry name" value="MARINER MOS1 TRANSPOSASE-LIKE PROTEIN"/>
    <property type="match status" value="1"/>
</dbReference>
<dbReference type="GO" id="GO:0008168">
    <property type="term" value="F:methyltransferase activity"/>
    <property type="evidence" value="ECO:0007669"/>
    <property type="project" value="UniProtKB-KW"/>
</dbReference>
<feature type="compositionally biased region" description="Basic and acidic residues" evidence="3">
    <location>
        <begin position="26"/>
        <end position="48"/>
    </location>
</feature>
<feature type="domain" description="Laminin N-terminal" evidence="4">
    <location>
        <begin position="200"/>
        <end position="468"/>
    </location>
</feature>
<protein>
    <submittedName>
        <fullName evidence="5">Histone-lysine N-methyltransferase SETMAR</fullName>
    </submittedName>
</protein>
<evidence type="ECO:0000313" key="6">
    <source>
        <dbReference type="Proteomes" id="UP000053105"/>
    </source>
</evidence>
<name>A0A0M9A3D7_9HYME</name>
<feature type="region of interest" description="Disordered" evidence="3">
    <location>
        <begin position="1"/>
        <end position="86"/>
    </location>
</feature>
<dbReference type="InterPro" id="IPR008211">
    <property type="entry name" value="Laminin_N"/>
</dbReference>
<evidence type="ECO:0000256" key="2">
    <source>
        <dbReference type="ARBA" id="ARBA00023292"/>
    </source>
</evidence>
<dbReference type="Gene3D" id="2.60.120.260">
    <property type="entry name" value="Galactose-binding domain-like"/>
    <property type="match status" value="1"/>
</dbReference>
<dbReference type="OrthoDB" id="10011303at2759"/>
<accession>A0A0M9A3D7</accession>
<evidence type="ECO:0000256" key="3">
    <source>
        <dbReference type="SAM" id="MobiDB-lite"/>
    </source>
</evidence>
<dbReference type="EMBL" id="KQ435773">
    <property type="protein sequence ID" value="KOX75123.1"/>
    <property type="molecule type" value="Genomic_DNA"/>
</dbReference>
<reference evidence="5 6" key="1">
    <citation type="submission" date="2015-07" db="EMBL/GenBank/DDBJ databases">
        <title>The genome of Melipona quadrifasciata.</title>
        <authorList>
            <person name="Pan H."/>
            <person name="Kapheim K."/>
        </authorList>
    </citation>
    <scope>NUCLEOTIDE SEQUENCE [LARGE SCALE GENOMIC DNA]</scope>
    <source>
        <strain evidence="5">0111107301</strain>
        <tissue evidence="5">Whole body</tissue>
    </source>
</reference>
<dbReference type="AlphaFoldDB" id="A0A0M9A3D7"/>
<keyword evidence="6" id="KW-1185">Reference proteome</keyword>
<dbReference type="Gene3D" id="3.30.420.10">
    <property type="entry name" value="Ribonuclease H-like superfamily/Ribonuclease H"/>
    <property type="match status" value="2"/>
</dbReference>